<sequence length="195" mass="20640">MGDIAPNTAATSEVTQTPSGDAAFTPPATQADLDRIIQDRVARERNKFADYDSLKAKATEYDQFKESSKSEHQKAIDAAKLEGASEVTGKFTTRIVNAEIKATAAALGFADPGDAVALFGDISKVEITDDGPDAEAIKTKLADIAKNKPYLLKGDNAPRVATRPKPKSGSESTETNKPAGKSRAAAALREFSGIR</sequence>
<dbReference type="EMBL" id="JAUSSW010000004">
    <property type="protein sequence ID" value="MDQ0102346.1"/>
    <property type="molecule type" value="Genomic_DNA"/>
</dbReference>
<dbReference type="Proteomes" id="UP001244563">
    <property type="component" value="Unassembled WGS sequence"/>
</dbReference>
<organism evidence="2 3">
    <name type="scientific">Paenarthrobacter nicotinovorans</name>
    <name type="common">Arthrobacter nicotinovorans</name>
    <dbReference type="NCBI Taxonomy" id="29320"/>
    <lineage>
        <taxon>Bacteria</taxon>
        <taxon>Bacillati</taxon>
        <taxon>Actinomycetota</taxon>
        <taxon>Actinomycetes</taxon>
        <taxon>Micrococcales</taxon>
        <taxon>Micrococcaceae</taxon>
        <taxon>Paenarthrobacter</taxon>
    </lineage>
</organism>
<keyword evidence="3" id="KW-1185">Reference proteome</keyword>
<comment type="caution">
    <text evidence="2">The sequence shown here is derived from an EMBL/GenBank/DDBJ whole genome shotgun (WGS) entry which is preliminary data.</text>
</comment>
<evidence type="ECO:0000313" key="2">
    <source>
        <dbReference type="EMBL" id="MDQ0102346.1"/>
    </source>
</evidence>
<reference evidence="2 3" key="1">
    <citation type="submission" date="2023-07" db="EMBL/GenBank/DDBJ databases">
        <title>Sorghum-associated microbial communities from plants grown in Nebraska, USA.</title>
        <authorList>
            <person name="Schachtman D."/>
        </authorList>
    </citation>
    <scope>NUCLEOTIDE SEQUENCE [LARGE SCALE GENOMIC DNA]</scope>
    <source>
        <strain evidence="2 3">CC523</strain>
    </source>
</reference>
<protein>
    <recommendedName>
        <fullName evidence="4">Scaffolding protein</fullName>
    </recommendedName>
</protein>
<feature type="compositionally biased region" description="Polar residues" evidence="1">
    <location>
        <begin position="8"/>
        <end position="19"/>
    </location>
</feature>
<gene>
    <name evidence="2" type="ORF">J2T10_001992</name>
</gene>
<evidence type="ECO:0000313" key="3">
    <source>
        <dbReference type="Proteomes" id="UP001244563"/>
    </source>
</evidence>
<feature type="region of interest" description="Disordered" evidence="1">
    <location>
        <begin position="1"/>
        <end position="30"/>
    </location>
</feature>
<evidence type="ECO:0008006" key="4">
    <source>
        <dbReference type="Google" id="ProtNLM"/>
    </source>
</evidence>
<dbReference type="RefSeq" id="WP_306878000.1">
    <property type="nucleotide sequence ID" value="NZ_JAUSSW010000004.1"/>
</dbReference>
<proteinExistence type="predicted"/>
<evidence type="ECO:0000256" key="1">
    <source>
        <dbReference type="SAM" id="MobiDB-lite"/>
    </source>
</evidence>
<accession>A0ABT9TL14</accession>
<feature type="region of interest" description="Disordered" evidence="1">
    <location>
        <begin position="153"/>
        <end position="195"/>
    </location>
</feature>
<name>A0ABT9TL14_PAENI</name>